<organism evidence="2 3">
    <name type="scientific">Nanoarchaeum equitans (strain Kin4-M)</name>
    <dbReference type="NCBI Taxonomy" id="228908"/>
    <lineage>
        <taxon>Archaea</taxon>
        <taxon>Nanobdellota</taxon>
        <taxon>Candidatus Nanoarchaeia</taxon>
        <taxon>Nanoarchaeales</taxon>
        <taxon>Nanoarchaeaceae</taxon>
        <taxon>Nanoarchaeum</taxon>
    </lineage>
</organism>
<feature type="domain" description="Metallo-beta-lactamase" evidence="1">
    <location>
        <begin position="13"/>
        <end position="215"/>
    </location>
</feature>
<dbReference type="Gene3D" id="3.60.15.10">
    <property type="entry name" value="Ribonuclease Z/Hydroxyacylglutathione hydrolase-like"/>
    <property type="match status" value="1"/>
</dbReference>
<reference evidence="2 3" key="1">
    <citation type="journal article" date="2003" name="Proc. Natl. Acad. Sci. U.S.A.">
        <title>The genome of Nanoarchaeum equitans: insights into early archaeal evolution and derived parasitism.</title>
        <authorList>
            <person name="Waters E."/>
            <person name="Hohn M.J."/>
            <person name="Ahel I."/>
            <person name="Graham D.E."/>
            <person name="Adams M.D."/>
            <person name="Barnstead M."/>
            <person name="Beeson K.Y."/>
            <person name="Bibbs L."/>
            <person name="Bolanos R."/>
            <person name="Keller M."/>
            <person name="Kretz K."/>
            <person name="Lin X."/>
            <person name="Mathur E."/>
            <person name="Ni J."/>
            <person name="Podar M."/>
            <person name="Richardson T."/>
            <person name="Sutton G.G."/>
            <person name="Simon M."/>
            <person name="Soll D."/>
            <person name="Stetter K.O."/>
            <person name="Short J.M."/>
            <person name="Noordewier M."/>
        </authorList>
    </citation>
    <scope>NUCLEOTIDE SEQUENCE [LARGE SCALE GENOMIC DNA]</scope>
    <source>
        <strain evidence="2 3">Kin4-M</strain>
    </source>
</reference>
<dbReference type="BioCyc" id="NEQU228908:GJB6-131-MONOMER"/>
<dbReference type="AlphaFoldDB" id="Q74N91"/>
<dbReference type="PANTHER" id="PTHR46018:SF2">
    <property type="entry name" value="ZINC PHOSPHODIESTERASE ELAC PROTEIN 1"/>
    <property type="match status" value="1"/>
</dbReference>
<dbReference type="HOGENOM" id="CLU_074581_0_0_2"/>
<accession>Q74N91</accession>
<gene>
    <name evidence="2" type="ordered locus">NEQ122</name>
</gene>
<evidence type="ECO:0000313" key="2">
    <source>
        <dbReference type="EMBL" id="AAR38978.1"/>
    </source>
</evidence>
<proteinExistence type="predicted"/>
<dbReference type="InterPro" id="IPR001279">
    <property type="entry name" value="Metallo-B-lactamas"/>
</dbReference>
<evidence type="ECO:0000313" key="3">
    <source>
        <dbReference type="Proteomes" id="UP000000578"/>
    </source>
</evidence>
<dbReference type="Proteomes" id="UP000000578">
    <property type="component" value="Chromosome"/>
</dbReference>
<keyword evidence="3" id="KW-1185">Reference proteome</keyword>
<name>Q74N91_NANEQ</name>
<dbReference type="EMBL" id="AE017199">
    <property type="protein sequence ID" value="AAR38978.1"/>
    <property type="molecule type" value="Genomic_DNA"/>
</dbReference>
<sequence>MRIIFLGSGGGRNVFATQIRGTGGFIIDNGKTYIHVDPGEGALVRAKMYNIDIRKVRYILVSHVHLDHANDVNAVIDAITLGGIKKRGILLASESVLKETPEFGYPIVRRNYLNYLDHYEVLREYEDENLKVKSIRTKHTDPYTLGMKIEVNDKTIGYTADTRYFPELAKFFENVDVLIANTLYPFGFTSNKHLSLDDAIRLAKLAKPKMLILTHFGKRIIKEGPAKMAEIIEKRTNVRTIAARDGLIVNLEF</sequence>
<dbReference type="CDD" id="cd07741">
    <property type="entry name" value="metallo-hydrolase-like_MBL-fold"/>
    <property type="match status" value="1"/>
</dbReference>
<protein>
    <submittedName>
        <fullName evidence="2">NEQ122</fullName>
    </submittedName>
</protein>
<dbReference type="SUPFAM" id="SSF56281">
    <property type="entry name" value="Metallo-hydrolase/oxidoreductase"/>
    <property type="match status" value="1"/>
</dbReference>
<evidence type="ECO:0000259" key="1">
    <source>
        <dbReference type="SMART" id="SM00849"/>
    </source>
</evidence>
<dbReference type="KEGG" id="neq:NEQ122"/>
<dbReference type="STRING" id="228908.NEQ122"/>
<dbReference type="EnsemblBacteria" id="AAR38978">
    <property type="protein sequence ID" value="AAR38978"/>
    <property type="gene ID" value="NEQ122"/>
</dbReference>
<dbReference type="Pfam" id="PF12706">
    <property type="entry name" value="Lactamase_B_2"/>
    <property type="match status" value="1"/>
</dbReference>
<dbReference type="PANTHER" id="PTHR46018">
    <property type="entry name" value="ZINC PHOSPHODIESTERASE ELAC PROTEIN 1"/>
    <property type="match status" value="1"/>
</dbReference>
<dbReference type="GO" id="GO:0042781">
    <property type="term" value="F:3'-tRNA processing endoribonuclease activity"/>
    <property type="evidence" value="ECO:0007669"/>
    <property type="project" value="TreeGrafter"/>
</dbReference>
<dbReference type="InterPro" id="IPR036866">
    <property type="entry name" value="RibonucZ/Hydroxyglut_hydro"/>
</dbReference>
<dbReference type="SMART" id="SM00849">
    <property type="entry name" value="Lactamase_B"/>
    <property type="match status" value="1"/>
</dbReference>